<accession>X0YW50</accession>
<feature type="non-terminal residue" evidence="2">
    <location>
        <position position="85"/>
    </location>
</feature>
<organism evidence="2">
    <name type="scientific">marine sediment metagenome</name>
    <dbReference type="NCBI Taxonomy" id="412755"/>
    <lineage>
        <taxon>unclassified sequences</taxon>
        <taxon>metagenomes</taxon>
        <taxon>ecological metagenomes</taxon>
    </lineage>
</organism>
<protein>
    <recommendedName>
        <fullName evidence="1">Amidohydrolase-related domain-containing protein</fullName>
    </recommendedName>
</protein>
<feature type="domain" description="Amidohydrolase-related" evidence="1">
    <location>
        <begin position="26"/>
        <end position="73"/>
    </location>
</feature>
<dbReference type="SUPFAM" id="SSF51556">
    <property type="entry name" value="Metallo-dependent hydrolases"/>
    <property type="match status" value="1"/>
</dbReference>
<evidence type="ECO:0000259" key="1">
    <source>
        <dbReference type="Pfam" id="PF04909"/>
    </source>
</evidence>
<dbReference type="AlphaFoldDB" id="X0YW50"/>
<proteinExistence type="predicted"/>
<dbReference type="Pfam" id="PF04909">
    <property type="entry name" value="Amidohydro_2"/>
    <property type="match status" value="1"/>
</dbReference>
<comment type="caution">
    <text evidence="2">The sequence shown here is derived from an EMBL/GenBank/DDBJ whole genome shotgun (WGS) entry which is preliminary data.</text>
</comment>
<sequence length="85" mass="10071">MGDPDTYYASQYRDSEKYGTKDEHLKQIEDVFSRHPKLKFQMPHFGAQPEIHRLPELNRWMDKFPNVVVDTASSRWMARELSKGT</sequence>
<reference evidence="2" key="1">
    <citation type="journal article" date="2014" name="Front. Microbiol.">
        <title>High frequency of phylogenetically diverse reductive dehalogenase-homologous genes in deep subseafloor sedimentary metagenomes.</title>
        <authorList>
            <person name="Kawai M."/>
            <person name="Futagami T."/>
            <person name="Toyoda A."/>
            <person name="Takaki Y."/>
            <person name="Nishi S."/>
            <person name="Hori S."/>
            <person name="Arai W."/>
            <person name="Tsubouchi T."/>
            <person name="Morono Y."/>
            <person name="Uchiyama I."/>
            <person name="Ito T."/>
            <person name="Fujiyama A."/>
            <person name="Inagaki F."/>
            <person name="Takami H."/>
        </authorList>
    </citation>
    <scope>NUCLEOTIDE SEQUENCE</scope>
    <source>
        <strain evidence="2">Expedition CK06-06</strain>
    </source>
</reference>
<dbReference type="InterPro" id="IPR032466">
    <property type="entry name" value="Metal_Hydrolase"/>
</dbReference>
<dbReference type="InterPro" id="IPR006680">
    <property type="entry name" value="Amidohydro-rel"/>
</dbReference>
<name>X0YW50_9ZZZZ</name>
<dbReference type="Gene3D" id="3.20.20.140">
    <property type="entry name" value="Metal-dependent hydrolases"/>
    <property type="match status" value="1"/>
</dbReference>
<dbReference type="GO" id="GO:0016787">
    <property type="term" value="F:hydrolase activity"/>
    <property type="evidence" value="ECO:0007669"/>
    <property type="project" value="InterPro"/>
</dbReference>
<gene>
    <name evidence="2" type="ORF">S01H1_85498</name>
</gene>
<evidence type="ECO:0000313" key="2">
    <source>
        <dbReference type="EMBL" id="GAG50847.1"/>
    </source>
</evidence>
<dbReference type="EMBL" id="BARS01058749">
    <property type="protein sequence ID" value="GAG50847.1"/>
    <property type="molecule type" value="Genomic_DNA"/>
</dbReference>